<dbReference type="InterPro" id="IPR000524">
    <property type="entry name" value="Tscrpt_reg_HTH_GntR"/>
</dbReference>
<dbReference type="KEGG" id="rgi:RGI145_17160"/>
<dbReference type="Pfam" id="PF00392">
    <property type="entry name" value="GntR"/>
    <property type="match status" value="1"/>
</dbReference>
<dbReference type="InterPro" id="IPR036388">
    <property type="entry name" value="WH-like_DNA-bd_sf"/>
</dbReference>
<dbReference type="PRINTS" id="PR00035">
    <property type="entry name" value="HTHGNTR"/>
</dbReference>
<dbReference type="Gene3D" id="1.10.10.10">
    <property type="entry name" value="Winged helix-like DNA-binding domain superfamily/Winged helix DNA-binding domain"/>
    <property type="match status" value="1"/>
</dbReference>
<reference evidence="5 6" key="1">
    <citation type="submission" date="2016-05" db="EMBL/GenBank/DDBJ databases">
        <title>Complete Genome and Methylome Analysis of Psychrotrophic Bacterial Isolates from Antarctic Lake Untersee.</title>
        <authorList>
            <person name="Fomenkov A."/>
            <person name="Akimov V.N."/>
            <person name="Vasilyeva L.V."/>
            <person name="Andersen D."/>
            <person name="Vincze T."/>
            <person name="Roberts R.J."/>
        </authorList>
    </citation>
    <scope>NUCLEOTIDE SEQUENCE [LARGE SCALE GENOMIC DNA]</scope>
    <source>
        <strain evidence="5 6">U14-5</strain>
    </source>
</reference>
<dbReference type="GO" id="GO:0003677">
    <property type="term" value="F:DNA binding"/>
    <property type="evidence" value="ECO:0007669"/>
    <property type="project" value="UniProtKB-KW"/>
</dbReference>
<dbReference type="InterPro" id="IPR050679">
    <property type="entry name" value="Bact_HTH_transcr_reg"/>
</dbReference>
<dbReference type="EMBL" id="CP015583">
    <property type="protein sequence ID" value="APT58582.1"/>
    <property type="molecule type" value="Genomic_DNA"/>
</dbReference>
<evidence type="ECO:0000313" key="6">
    <source>
        <dbReference type="Proteomes" id="UP000185494"/>
    </source>
</evidence>
<gene>
    <name evidence="5" type="ORF">RGI145_17160</name>
</gene>
<dbReference type="CDD" id="cd07377">
    <property type="entry name" value="WHTH_GntR"/>
    <property type="match status" value="1"/>
</dbReference>
<dbReference type="eggNOG" id="COG2188">
    <property type="taxonomic scope" value="Bacteria"/>
</dbReference>
<dbReference type="NCBIfam" id="TIGR02325">
    <property type="entry name" value="C_P_lyase_phnF"/>
    <property type="match status" value="1"/>
</dbReference>
<dbReference type="InterPro" id="IPR028978">
    <property type="entry name" value="Chorismate_lyase_/UTRA_dom_sf"/>
</dbReference>
<dbReference type="AlphaFoldDB" id="A0A1L7AIJ4"/>
<dbReference type="PANTHER" id="PTHR44846:SF1">
    <property type="entry name" value="MANNOSYL-D-GLYCERATE TRANSPORT_METABOLISM SYSTEM REPRESSOR MNGR-RELATED"/>
    <property type="match status" value="1"/>
</dbReference>
<proteinExistence type="predicted"/>
<accession>A0A1L7AIJ4</accession>
<dbReference type="SMART" id="SM00345">
    <property type="entry name" value="HTH_GNTR"/>
    <property type="match status" value="1"/>
</dbReference>
<evidence type="ECO:0000259" key="4">
    <source>
        <dbReference type="PROSITE" id="PS50949"/>
    </source>
</evidence>
<dbReference type="SUPFAM" id="SSF64288">
    <property type="entry name" value="Chorismate lyase-like"/>
    <property type="match status" value="1"/>
</dbReference>
<organism evidence="5 6">
    <name type="scientific">Roseomonas gilardii</name>
    <dbReference type="NCBI Taxonomy" id="257708"/>
    <lineage>
        <taxon>Bacteria</taxon>
        <taxon>Pseudomonadati</taxon>
        <taxon>Pseudomonadota</taxon>
        <taxon>Alphaproteobacteria</taxon>
        <taxon>Acetobacterales</taxon>
        <taxon>Roseomonadaceae</taxon>
        <taxon>Roseomonas</taxon>
    </lineage>
</organism>
<dbReference type="InterPro" id="IPR036390">
    <property type="entry name" value="WH_DNA-bd_sf"/>
</dbReference>
<dbReference type="PANTHER" id="PTHR44846">
    <property type="entry name" value="MANNOSYL-D-GLYCERATE TRANSPORT/METABOLISM SYSTEM REPRESSOR MNGR-RELATED"/>
    <property type="match status" value="1"/>
</dbReference>
<dbReference type="GO" id="GO:0003700">
    <property type="term" value="F:DNA-binding transcription factor activity"/>
    <property type="evidence" value="ECO:0007669"/>
    <property type="project" value="InterPro"/>
</dbReference>
<dbReference type="Proteomes" id="UP000185494">
    <property type="component" value="Chromosome 1"/>
</dbReference>
<dbReference type="GO" id="GO:0045892">
    <property type="term" value="P:negative regulation of DNA-templated transcription"/>
    <property type="evidence" value="ECO:0007669"/>
    <property type="project" value="TreeGrafter"/>
</dbReference>
<dbReference type="Gene3D" id="3.40.1410.10">
    <property type="entry name" value="Chorismate lyase-like"/>
    <property type="match status" value="1"/>
</dbReference>
<evidence type="ECO:0000256" key="2">
    <source>
        <dbReference type="ARBA" id="ARBA00023125"/>
    </source>
</evidence>
<evidence type="ECO:0000256" key="1">
    <source>
        <dbReference type="ARBA" id="ARBA00023015"/>
    </source>
</evidence>
<dbReference type="SUPFAM" id="SSF46785">
    <property type="entry name" value="Winged helix' DNA-binding domain"/>
    <property type="match status" value="1"/>
</dbReference>
<dbReference type="InterPro" id="IPR012702">
    <property type="entry name" value="CP_lyase_PhnF"/>
</dbReference>
<dbReference type="InterPro" id="IPR011663">
    <property type="entry name" value="UTRA"/>
</dbReference>
<dbReference type="STRING" id="257708.RGI145_17160"/>
<protein>
    <submittedName>
        <fullName evidence="5">Phosphonate metabolism transcriptional regulator PhnF</fullName>
    </submittedName>
</protein>
<dbReference type="RefSeq" id="WP_075799340.1">
    <property type="nucleotide sequence ID" value="NZ_CP015583.1"/>
</dbReference>
<dbReference type="PROSITE" id="PS50949">
    <property type="entry name" value="HTH_GNTR"/>
    <property type="match status" value="1"/>
</dbReference>
<name>A0A1L7AIJ4_9PROT</name>
<keyword evidence="2" id="KW-0238">DNA-binding</keyword>
<dbReference type="SMART" id="SM00866">
    <property type="entry name" value="UTRA"/>
    <property type="match status" value="1"/>
</dbReference>
<feature type="domain" description="HTH gntR-type" evidence="4">
    <location>
        <begin position="11"/>
        <end position="79"/>
    </location>
</feature>
<sequence>MNAPFRRGDGIAAWKRIADGLEGEIAAGRFRRGERLPTEAQLAAQHGVNRHTVRRALSALAERGLVRATQGSGTFVEAPPLRYPIGPRTRFSEIATAAGREAWGRLLSAREITADPALAEALDLPPGSPVLELDTLHEADGVPISTGLTRLPLPRFAGFAERYAETGSITRAYASYGVTDYLRRSTRITARHATPEETKALDLAPGRVVLVLDSVNTDAQGRPIQATHSRFAADRVELSA</sequence>
<evidence type="ECO:0000256" key="3">
    <source>
        <dbReference type="ARBA" id="ARBA00023163"/>
    </source>
</evidence>
<keyword evidence="1" id="KW-0805">Transcription regulation</keyword>
<keyword evidence="3" id="KW-0804">Transcription</keyword>
<evidence type="ECO:0000313" key="5">
    <source>
        <dbReference type="EMBL" id="APT58582.1"/>
    </source>
</evidence>
<dbReference type="Pfam" id="PF07702">
    <property type="entry name" value="UTRA"/>
    <property type="match status" value="1"/>
</dbReference>